<gene>
    <name evidence="2" type="ORF">HA41_15675</name>
</gene>
<evidence type="ECO:0000313" key="2">
    <source>
        <dbReference type="EMBL" id="ORM51348.1"/>
    </source>
</evidence>
<evidence type="ECO:0000313" key="3">
    <source>
        <dbReference type="Proteomes" id="UP000193933"/>
    </source>
</evidence>
<dbReference type="EMBL" id="MLFN01000054">
    <property type="protein sequence ID" value="ORM51348.1"/>
    <property type="molecule type" value="Genomic_DNA"/>
</dbReference>
<feature type="region of interest" description="Disordered" evidence="1">
    <location>
        <begin position="1"/>
        <end position="22"/>
    </location>
</feature>
<reference evidence="2 3" key="1">
    <citation type="journal article" date="2017" name="Antonie Van Leeuwenhoek">
        <title>Phylogenomic resolution of the bacterial genus Pantoea and its relationship with Erwinia and Tatumella.</title>
        <authorList>
            <person name="Palmer M."/>
            <person name="Steenkamp E.T."/>
            <person name="Coetzee M.P."/>
            <person name="Chan W.Y."/>
            <person name="van Zyl E."/>
            <person name="De Maayer P."/>
            <person name="Coutinho T.A."/>
            <person name="Blom J."/>
            <person name="Smits T.H."/>
            <person name="Duffy B."/>
            <person name="Venter S.N."/>
        </authorList>
    </citation>
    <scope>NUCLEOTIDE SEQUENCE [LARGE SCALE GENOMIC DNA]</scope>
    <source>
        <strain evidence="2 3">LMG 24534</strain>
    </source>
</reference>
<organism evidence="2 3">
    <name type="scientific">Pantoea conspicua</name>
    <dbReference type="NCBI Taxonomy" id="472705"/>
    <lineage>
        <taxon>Bacteria</taxon>
        <taxon>Pseudomonadati</taxon>
        <taxon>Pseudomonadota</taxon>
        <taxon>Gammaproteobacteria</taxon>
        <taxon>Enterobacterales</taxon>
        <taxon>Erwiniaceae</taxon>
        <taxon>Pantoea</taxon>
    </lineage>
</organism>
<dbReference type="AlphaFoldDB" id="A0A1X1BSY0"/>
<dbReference type="Proteomes" id="UP000193933">
    <property type="component" value="Unassembled WGS sequence"/>
</dbReference>
<comment type="caution">
    <text evidence="2">The sequence shown here is derived from an EMBL/GenBank/DDBJ whole genome shotgun (WGS) entry which is preliminary data.</text>
</comment>
<sequence length="65" mass="7481">MIQRRFKPAVDRQANRNVRQGEVAPGDIATGLFQLLIEDAHGMRPPFAGRRQQTRVLMGWRVTHQ</sequence>
<name>A0A1X1BSY0_9GAMM</name>
<evidence type="ECO:0000256" key="1">
    <source>
        <dbReference type="SAM" id="MobiDB-lite"/>
    </source>
</evidence>
<keyword evidence="3" id="KW-1185">Reference proteome</keyword>
<protein>
    <submittedName>
        <fullName evidence="2">Uncharacterized protein</fullName>
    </submittedName>
</protein>
<proteinExistence type="predicted"/>
<accession>A0A1X1BSY0</accession>